<dbReference type="GeneID" id="110793247"/>
<keyword evidence="2" id="KW-0806">Transcription termination</keyword>
<dbReference type="RefSeq" id="XP_056686505.1">
    <property type="nucleotide sequence ID" value="XM_056830527.1"/>
</dbReference>
<dbReference type="SMART" id="SM00733">
    <property type="entry name" value="Mterf"/>
    <property type="match status" value="7"/>
</dbReference>
<evidence type="ECO:0000256" key="2">
    <source>
        <dbReference type="ARBA" id="ARBA00022472"/>
    </source>
</evidence>
<gene>
    <name evidence="5 6 7" type="primary">LOC110793247</name>
</gene>
<reference evidence="4" key="1">
    <citation type="journal article" date="2021" name="Nat. Commun.">
        <title>Genomic analyses provide insights into spinach domestication and the genetic basis of agronomic traits.</title>
        <authorList>
            <person name="Cai X."/>
            <person name="Sun X."/>
            <person name="Xu C."/>
            <person name="Sun H."/>
            <person name="Wang X."/>
            <person name="Ge C."/>
            <person name="Zhang Z."/>
            <person name="Wang Q."/>
            <person name="Fei Z."/>
            <person name="Jiao C."/>
            <person name="Wang Q."/>
        </authorList>
    </citation>
    <scope>NUCLEOTIDE SEQUENCE [LARGE SCALE GENOMIC DNA]</scope>
    <source>
        <strain evidence="4">cv. Varoflay</strain>
    </source>
</reference>
<reference evidence="5 6" key="2">
    <citation type="submission" date="2025-05" db="UniProtKB">
        <authorList>
            <consortium name="RefSeq"/>
        </authorList>
    </citation>
    <scope>IDENTIFICATION</scope>
    <source>
        <tissue evidence="5 6">Leaf</tissue>
    </source>
</reference>
<dbReference type="InterPro" id="IPR038538">
    <property type="entry name" value="MTERF_sf"/>
</dbReference>
<keyword evidence="3" id="KW-0809">Transit peptide</keyword>
<evidence type="ECO:0000256" key="1">
    <source>
        <dbReference type="ARBA" id="ARBA00007692"/>
    </source>
</evidence>
<dbReference type="RefSeq" id="XP_056686506.1">
    <property type="nucleotide sequence ID" value="XM_056830528.1"/>
</dbReference>
<evidence type="ECO:0000256" key="3">
    <source>
        <dbReference type="ARBA" id="ARBA00022946"/>
    </source>
</evidence>
<evidence type="ECO:0000313" key="6">
    <source>
        <dbReference type="RefSeq" id="XP_056686505.1"/>
    </source>
</evidence>
<dbReference type="PANTHER" id="PTHR13068:SF231">
    <property type="entry name" value="TRANSCRIPTION TERMINATION FACTOR MTERF2, CHLOROPLASTIC-LIKE"/>
    <property type="match status" value="1"/>
</dbReference>
<proteinExistence type="inferred from homology"/>
<dbReference type="PANTHER" id="PTHR13068">
    <property type="entry name" value="CGI-12 PROTEIN-RELATED"/>
    <property type="match status" value="1"/>
</dbReference>
<keyword evidence="4" id="KW-1185">Reference proteome</keyword>
<name>A0ABM3QT15_SPIOL</name>
<evidence type="ECO:0000313" key="5">
    <source>
        <dbReference type="RefSeq" id="XP_056686504.1"/>
    </source>
</evidence>
<protein>
    <submittedName>
        <fullName evidence="5 6">Transcription termination factor MTERF4, chloroplastic-like isoform X1</fullName>
    </submittedName>
</protein>
<dbReference type="Gene3D" id="1.25.70.10">
    <property type="entry name" value="Transcription termination factor 3, mitochondrial"/>
    <property type="match status" value="1"/>
</dbReference>
<dbReference type="InterPro" id="IPR003690">
    <property type="entry name" value="MTERF"/>
</dbReference>
<keyword evidence="2" id="KW-0805">Transcription regulation</keyword>
<dbReference type="RefSeq" id="XP_056686504.1">
    <property type="nucleotide sequence ID" value="XM_056830526.1"/>
</dbReference>
<organism evidence="4 6">
    <name type="scientific">Spinacia oleracea</name>
    <name type="common">Spinach</name>
    <dbReference type="NCBI Taxonomy" id="3562"/>
    <lineage>
        <taxon>Eukaryota</taxon>
        <taxon>Viridiplantae</taxon>
        <taxon>Streptophyta</taxon>
        <taxon>Embryophyta</taxon>
        <taxon>Tracheophyta</taxon>
        <taxon>Spermatophyta</taxon>
        <taxon>Magnoliopsida</taxon>
        <taxon>eudicotyledons</taxon>
        <taxon>Gunneridae</taxon>
        <taxon>Pentapetalae</taxon>
        <taxon>Caryophyllales</taxon>
        <taxon>Chenopodiaceae</taxon>
        <taxon>Chenopodioideae</taxon>
        <taxon>Anserineae</taxon>
        <taxon>Spinacia</taxon>
    </lineage>
</organism>
<dbReference type="Proteomes" id="UP000813463">
    <property type="component" value="Chromosome 6"/>
</dbReference>
<keyword evidence="2" id="KW-0804">Transcription</keyword>
<comment type="similarity">
    <text evidence="1">Belongs to the mTERF family.</text>
</comment>
<dbReference type="Pfam" id="PF02536">
    <property type="entry name" value="mTERF"/>
    <property type="match status" value="1"/>
</dbReference>
<sequence>MLKLCSNGVQFRTHFTLHLKRVFLYSTSSQTDISSSSMVDFMVKSLGFSRAEAITSWKKVSNSNHIKSSENPNLVVDFLKQKGFSNTQMKKLISSLPILLKCRVDRTLIPKFNALEKLGVSGSDLADVVATNSSILRRDFTNRILPMISYMKSIVGSNKKFLNLLKRSYWLMSVDIAAGLQPNIELFRKYGFSDEKIMDLLVIHAELFGHDPKRLEEIFKKVDEELGIPPEASTFASAVVLLASLSEKTLETKCEIFKSFGWTDCDIKTMIRKAPRCLNFSETTIRERLNFFMNELGCQPGYVADRSYVMTYSMKDRVLPRYTILQVLKERKLYTGKAGIVTVVCSCESLFLKRFVLPYEDKLPELCTAYICRVKGTSTS</sequence>
<evidence type="ECO:0000313" key="7">
    <source>
        <dbReference type="RefSeq" id="XP_056686506.1"/>
    </source>
</evidence>
<evidence type="ECO:0000313" key="4">
    <source>
        <dbReference type="Proteomes" id="UP000813463"/>
    </source>
</evidence>
<accession>A0ABM3QT15</accession>